<sequence>MTTTVPHLPPQQSRQRPQPLPGASRPAPGPAADEGLARRLRALACTAPLHDLDTRKANLAGAYSVYAMAEVALAAIDLVTLNMDFDTGADHDQIVARLLPRVAAQAPARAHAEHERVARWVLENLINVGSADRGFRAVYGTFGADGAYVR</sequence>
<dbReference type="EMBL" id="BARU01043270">
    <property type="protein sequence ID" value="GAH79554.1"/>
    <property type="molecule type" value="Genomic_DNA"/>
</dbReference>
<gene>
    <name evidence="2" type="ORF">S03H2_66298</name>
</gene>
<feature type="compositionally biased region" description="Low complexity" evidence="1">
    <location>
        <begin position="10"/>
        <end position="32"/>
    </location>
</feature>
<reference evidence="2" key="1">
    <citation type="journal article" date="2014" name="Front. Microbiol.">
        <title>High frequency of phylogenetically diverse reductive dehalogenase-homologous genes in deep subseafloor sedimentary metagenomes.</title>
        <authorList>
            <person name="Kawai M."/>
            <person name="Futagami T."/>
            <person name="Toyoda A."/>
            <person name="Takaki Y."/>
            <person name="Nishi S."/>
            <person name="Hori S."/>
            <person name="Arai W."/>
            <person name="Tsubouchi T."/>
            <person name="Morono Y."/>
            <person name="Uchiyama I."/>
            <person name="Ito T."/>
            <person name="Fujiyama A."/>
            <person name="Inagaki F."/>
            <person name="Takami H."/>
        </authorList>
    </citation>
    <scope>NUCLEOTIDE SEQUENCE</scope>
    <source>
        <strain evidence="2">Expedition CK06-06</strain>
    </source>
</reference>
<name>X1JMR7_9ZZZZ</name>
<evidence type="ECO:0000313" key="2">
    <source>
        <dbReference type="EMBL" id="GAH79554.1"/>
    </source>
</evidence>
<dbReference type="AlphaFoldDB" id="X1JMR7"/>
<organism evidence="2">
    <name type="scientific">marine sediment metagenome</name>
    <dbReference type="NCBI Taxonomy" id="412755"/>
    <lineage>
        <taxon>unclassified sequences</taxon>
        <taxon>metagenomes</taxon>
        <taxon>ecological metagenomes</taxon>
    </lineage>
</organism>
<accession>X1JMR7</accession>
<protein>
    <submittedName>
        <fullName evidence="2">Uncharacterized protein</fullName>
    </submittedName>
</protein>
<feature type="non-terminal residue" evidence="2">
    <location>
        <position position="150"/>
    </location>
</feature>
<comment type="caution">
    <text evidence="2">The sequence shown here is derived from an EMBL/GenBank/DDBJ whole genome shotgun (WGS) entry which is preliminary data.</text>
</comment>
<feature type="region of interest" description="Disordered" evidence="1">
    <location>
        <begin position="1"/>
        <end position="32"/>
    </location>
</feature>
<evidence type="ECO:0000256" key="1">
    <source>
        <dbReference type="SAM" id="MobiDB-lite"/>
    </source>
</evidence>
<proteinExistence type="predicted"/>